<gene>
    <name evidence="2" type="ORF">BDD43_2235</name>
</gene>
<keyword evidence="1" id="KW-0812">Transmembrane</keyword>
<proteinExistence type="predicted"/>
<dbReference type="AlphaFoldDB" id="A0A495J152"/>
<evidence type="ECO:0000256" key="1">
    <source>
        <dbReference type="SAM" id="Phobius"/>
    </source>
</evidence>
<name>A0A495J152_9SPHI</name>
<reference evidence="2 3" key="1">
    <citation type="submission" date="2018-10" db="EMBL/GenBank/DDBJ databases">
        <title>Genomic Encyclopedia of Archaeal and Bacterial Type Strains, Phase II (KMG-II): from individual species to whole genera.</title>
        <authorList>
            <person name="Goeker M."/>
        </authorList>
    </citation>
    <scope>NUCLEOTIDE SEQUENCE [LARGE SCALE GENOMIC DNA]</scope>
    <source>
        <strain evidence="2 3">DSM 18602</strain>
    </source>
</reference>
<dbReference type="EMBL" id="RBKU01000001">
    <property type="protein sequence ID" value="RKR82068.1"/>
    <property type="molecule type" value="Genomic_DNA"/>
</dbReference>
<organism evidence="2 3">
    <name type="scientific">Mucilaginibacter gracilis</name>
    <dbReference type="NCBI Taxonomy" id="423350"/>
    <lineage>
        <taxon>Bacteria</taxon>
        <taxon>Pseudomonadati</taxon>
        <taxon>Bacteroidota</taxon>
        <taxon>Sphingobacteriia</taxon>
        <taxon>Sphingobacteriales</taxon>
        <taxon>Sphingobacteriaceae</taxon>
        <taxon>Mucilaginibacter</taxon>
    </lineage>
</organism>
<feature type="transmembrane region" description="Helical" evidence="1">
    <location>
        <begin position="44"/>
        <end position="62"/>
    </location>
</feature>
<evidence type="ECO:0000313" key="2">
    <source>
        <dbReference type="EMBL" id="RKR82068.1"/>
    </source>
</evidence>
<protein>
    <submittedName>
        <fullName evidence="2">Uncharacterized protein</fullName>
    </submittedName>
</protein>
<accession>A0A495J152</accession>
<dbReference type="RefSeq" id="WP_147425613.1">
    <property type="nucleotide sequence ID" value="NZ_RBKU01000001.1"/>
</dbReference>
<comment type="caution">
    <text evidence="2">The sequence shown here is derived from an EMBL/GenBank/DDBJ whole genome shotgun (WGS) entry which is preliminary data.</text>
</comment>
<keyword evidence="3" id="KW-1185">Reference proteome</keyword>
<evidence type="ECO:0000313" key="3">
    <source>
        <dbReference type="Proteomes" id="UP000268007"/>
    </source>
</evidence>
<keyword evidence="1" id="KW-1133">Transmembrane helix</keyword>
<keyword evidence="1" id="KW-0472">Membrane</keyword>
<dbReference type="Proteomes" id="UP000268007">
    <property type="component" value="Unassembled WGS sequence"/>
</dbReference>
<sequence length="64" mass="6837">MKLLLILVPFVTAAIGLLNALLNLKINSSKSRKPMPMSETSLGLIAIAVVCLIVIAAICYLVKK</sequence>